<reference evidence="3" key="2">
    <citation type="submission" date="2009-11" db="EMBL/GenBank/DDBJ databases">
        <title>The Genome Sequence of Allomyces macrogynus strain ATCC 38327.</title>
        <authorList>
            <consortium name="The Broad Institute Genome Sequencing Platform"/>
            <person name="Russ C."/>
            <person name="Cuomo C."/>
            <person name="Shea T."/>
            <person name="Young S.K."/>
            <person name="Zeng Q."/>
            <person name="Koehrsen M."/>
            <person name="Haas B."/>
            <person name="Borodovsky M."/>
            <person name="Guigo R."/>
            <person name="Alvarado L."/>
            <person name="Berlin A."/>
            <person name="Borenstein D."/>
            <person name="Chen Z."/>
            <person name="Engels R."/>
            <person name="Freedman E."/>
            <person name="Gellesch M."/>
            <person name="Goldberg J."/>
            <person name="Griggs A."/>
            <person name="Gujja S."/>
            <person name="Heiman D."/>
            <person name="Hepburn T."/>
            <person name="Howarth C."/>
            <person name="Jen D."/>
            <person name="Larson L."/>
            <person name="Lewis B."/>
            <person name="Mehta T."/>
            <person name="Park D."/>
            <person name="Pearson M."/>
            <person name="Roberts A."/>
            <person name="Saif S."/>
            <person name="Shenoy N."/>
            <person name="Sisk P."/>
            <person name="Stolte C."/>
            <person name="Sykes S."/>
            <person name="Walk T."/>
            <person name="White J."/>
            <person name="Yandava C."/>
            <person name="Burger G."/>
            <person name="Gray M.W."/>
            <person name="Holland P.W.H."/>
            <person name="King N."/>
            <person name="Lang F.B.F."/>
            <person name="Roger A.J."/>
            <person name="Ruiz-Trillo I."/>
            <person name="Lander E."/>
            <person name="Nusbaum C."/>
        </authorList>
    </citation>
    <scope>NUCLEOTIDE SEQUENCE [LARGE SCALE GENOMIC DNA]</scope>
    <source>
        <strain evidence="3">ATCC 38327</strain>
    </source>
</reference>
<feature type="domain" description="FAD dependent oxidoreductase" evidence="1">
    <location>
        <begin position="148"/>
        <end position="527"/>
    </location>
</feature>
<dbReference type="OMA" id="WGANEGF"/>
<organism evidence="2 3">
    <name type="scientific">Allomyces macrogynus (strain ATCC 38327)</name>
    <name type="common">Allomyces javanicus var. macrogynus</name>
    <dbReference type="NCBI Taxonomy" id="578462"/>
    <lineage>
        <taxon>Eukaryota</taxon>
        <taxon>Fungi</taxon>
        <taxon>Fungi incertae sedis</taxon>
        <taxon>Blastocladiomycota</taxon>
        <taxon>Blastocladiomycetes</taxon>
        <taxon>Blastocladiales</taxon>
        <taxon>Blastocladiaceae</taxon>
        <taxon>Allomyces</taxon>
    </lineage>
</organism>
<dbReference type="PANTHER" id="PTHR13847:SF260">
    <property type="entry name" value="FAD DEPENDENT OXIDOREDUCTASE DOMAIN-CONTAINING PROTEIN"/>
    <property type="match status" value="1"/>
</dbReference>
<evidence type="ECO:0000313" key="3">
    <source>
        <dbReference type="Proteomes" id="UP000054350"/>
    </source>
</evidence>
<keyword evidence="3" id="KW-1185">Reference proteome</keyword>
<proteinExistence type="predicted"/>
<protein>
    <recommendedName>
        <fullName evidence="1">FAD dependent oxidoreductase domain-containing protein</fullName>
    </recommendedName>
</protein>
<dbReference type="Proteomes" id="UP000054350">
    <property type="component" value="Unassembled WGS sequence"/>
</dbReference>
<dbReference type="OrthoDB" id="429143at2759"/>
<dbReference type="AlphaFoldDB" id="A0A0L0S0S3"/>
<dbReference type="InterPro" id="IPR006076">
    <property type="entry name" value="FAD-dep_OxRdtase"/>
</dbReference>
<dbReference type="STRING" id="578462.A0A0L0S0S3"/>
<evidence type="ECO:0000259" key="1">
    <source>
        <dbReference type="Pfam" id="PF01266"/>
    </source>
</evidence>
<dbReference type="EMBL" id="GG745329">
    <property type="protein sequence ID" value="KNE55985.1"/>
    <property type="molecule type" value="Genomic_DNA"/>
</dbReference>
<reference evidence="2 3" key="1">
    <citation type="submission" date="2009-11" db="EMBL/GenBank/DDBJ databases">
        <title>Annotation of Allomyces macrogynus ATCC 38327.</title>
        <authorList>
            <consortium name="The Broad Institute Genome Sequencing Platform"/>
            <person name="Russ C."/>
            <person name="Cuomo C."/>
            <person name="Burger G."/>
            <person name="Gray M.W."/>
            <person name="Holland P.W.H."/>
            <person name="King N."/>
            <person name="Lang F.B.F."/>
            <person name="Roger A.J."/>
            <person name="Ruiz-Trillo I."/>
            <person name="Young S.K."/>
            <person name="Zeng Q."/>
            <person name="Gargeya S."/>
            <person name="Fitzgerald M."/>
            <person name="Haas B."/>
            <person name="Abouelleil A."/>
            <person name="Alvarado L."/>
            <person name="Arachchi H.M."/>
            <person name="Berlin A."/>
            <person name="Chapman S.B."/>
            <person name="Gearin G."/>
            <person name="Goldberg J."/>
            <person name="Griggs A."/>
            <person name="Gujja S."/>
            <person name="Hansen M."/>
            <person name="Heiman D."/>
            <person name="Howarth C."/>
            <person name="Larimer J."/>
            <person name="Lui A."/>
            <person name="MacDonald P.J.P."/>
            <person name="McCowen C."/>
            <person name="Montmayeur A."/>
            <person name="Murphy C."/>
            <person name="Neiman D."/>
            <person name="Pearson M."/>
            <person name="Priest M."/>
            <person name="Roberts A."/>
            <person name="Saif S."/>
            <person name="Shea T."/>
            <person name="Sisk P."/>
            <person name="Stolte C."/>
            <person name="Sykes S."/>
            <person name="Wortman J."/>
            <person name="Nusbaum C."/>
            <person name="Birren B."/>
        </authorList>
    </citation>
    <scope>NUCLEOTIDE SEQUENCE [LARGE SCALE GENOMIC DNA]</scope>
    <source>
        <strain evidence="2 3">ATCC 38327</strain>
    </source>
</reference>
<name>A0A0L0S0S3_ALLM3</name>
<dbReference type="GO" id="GO:0005737">
    <property type="term" value="C:cytoplasm"/>
    <property type="evidence" value="ECO:0007669"/>
    <property type="project" value="TreeGrafter"/>
</dbReference>
<dbReference type="Pfam" id="PF01266">
    <property type="entry name" value="DAO"/>
    <property type="match status" value="1"/>
</dbReference>
<accession>A0A0L0S0S3</accession>
<dbReference type="Gene3D" id="3.50.50.60">
    <property type="entry name" value="FAD/NAD(P)-binding domain"/>
    <property type="match status" value="1"/>
</dbReference>
<sequence>MAVCRVSWTGRELIGDEGRTDWFRTSQFGLPASRAARIRPDARHRPRVERHLSVANADGATIQSRALALPAPPAPGRGIKGEPYPRTTRVRLMLTTIRSFSLQTISLSTRTITTMAAPSPNPVPSFWLSDEHPLKNFQSTPDLPRDADVAIIGSGITGASALYHLTTMAPHLRVVLLDARDVCEGATGRNAGIAAPAGAEDFTDRVAKFGLDSALETVRFERATVKAMLQLVDEMGLRAHIQVRRGGVISLAENEQEFQALQRDLGLYLQQASHLESDEEVRVVRPPQLQQEFKCSDKFVGGVFTSVGYTMWPFRLVVALVQHCLATNLNTNLQSRTLVHQVQRRSDLRYDVRTDRGTLTAQYVIHATNAYVSHLVPSLARHVTPVRGQMVAGKLRGASQGVTWPMAAIFNAGLEYMQQRDDGTVLLGGGREFATDVPKMEVGQPDDATMNPKVTAGLQHIFRTRFENGDKFETELVYGGIMAFTATGSPIVGRLHKAGPNAPVSNQFVAVGYTGHGMPRGFLCAKNVVLALLGREEEMDAAVKTAYKVPSDAVEPVVGASKL</sequence>
<dbReference type="SUPFAM" id="SSF51905">
    <property type="entry name" value="FAD/NAD(P)-binding domain"/>
    <property type="match status" value="1"/>
</dbReference>
<dbReference type="VEuPathDB" id="FungiDB:AMAG_01831"/>
<dbReference type="eggNOG" id="ENOG502S0HA">
    <property type="taxonomic scope" value="Eukaryota"/>
</dbReference>
<evidence type="ECO:0000313" key="2">
    <source>
        <dbReference type="EMBL" id="KNE55985.1"/>
    </source>
</evidence>
<dbReference type="PANTHER" id="PTHR13847">
    <property type="entry name" value="SARCOSINE DEHYDROGENASE-RELATED"/>
    <property type="match status" value="1"/>
</dbReference>
<dbReference type="InterPro" id="IPR036188">
    <property type="entry name" value="FAD/NAD-bd_sf"/>
</dbReference>
<dbReference type="Gene3D" id="3.30.9.10">
    <property type="entry name" value="D-Amino Acid Oxidase, subunit A, domain 2"/>
    <property type="match status" value="1"/>
</dbReference>
<gene>
    <name evidence="2" type="ORF">AMAG_01831</name>
</gene>